<dbReference type="EMBL" id="MU150272">
    <property type="protein sequence ID" value="KAF9462481.1"/>
    <property type="molecule type" value="Genomic_DNA"/>
</dbReference>
<protein>
    <submittedName>
        <fullName evidence="1">Uncharacterized protein</fullName>
    </submittedName>
</protein>
<accession>A0A9P5Y716</accession>
<dbReference type="Proteomes" id="UP000807353">
    <property type="component" value="Unassembled WGS sequence"/>
</dbReference>
<reference evidence="1" key="1">
    <citation type="submission" date="2020-11" db="EMBL/GenBank/DDBJ databases">
        <authorList>
            <consortium name="DOE Joint Genome Institute"/>
            <person name="Ahrendt S."/>
            <person name="Riley R."/>
            <person name="Andreopoulos W."/>
            <person name="Labutti K."/>
            <person name="Pangilinan J."/>
            <person name="Ruiz-Duenas F.J."/>
            <person name="Barrasa J.M."/>
            <person name="Sanchez-Garcia M."/>
            <person name="Camarero S."/>
            <person name="Miyauchi S."/>
            <person name="Serrano A."/>
            <person name="Linde D."/>
            <person name="Babiker R."/>
            <person name="Drula E."/>
            <person name="Ayuso-Fernandez I."/>
            <person name="Pacheco R."/>
            <person name="Padilla G."/>
            <person name="Ferreira P."/>
            <person name="Barriuso J."/>
            <person name="Kellner H."/>
            <person name="Castanera R."/>
            <person name="Alfaro M."/>
            <person name="Ramirez L."/>
            <person name="Pisabarro A.G."/>
            <person name="Kuo A."/>
            <person name="Tritt A."/>
            <person name="Lipzen A."/>
            <person name="He G."/>
            <person name="Yan M."/>
            <person name="Ng V."/>
            <person name="Cullen D."/>
            <person name="Martin F."/>
            <person name="Rosso M.-N."/>
            <person name="Henrissat B."/>
            <person name="Hibbett D."/>
            <person name="Martinez A.T."/>
            <person name="Grigoriev I.V."/>
        </authorList>
    </citation>
    <scope>NUCLEOTIDE SEQUENCE</scope>
    <source>
        <strain evidence="1">CBS 247.69</strain>
    </source>
</reference>
<proteinExistence type="predicted"/>
<dbReference type="OrthoDB" id="3234307at2759"/>
<evidence type="ECO:0000313" key="1">
    <source>
        <dbReference type="EMBL" id="KAF9462481.1"/>
    </source>
</evidence>
<organism evidence="1 2">
    <name type="scientific">Collybia nuda</name>
    <dbReference type="NCBI Taxonomy" id="64659"/>
    <lineage>
        <taxon>Eukaryota</taxon>
        <taxon>Fungi</taxon>
        <taxon>Dikarya</taxon>
        <taxon>Basidiomycota</taxon>
        <taxon>Agaricomycotina</taxon>
        <taxon>Agaricomycetes</taxon>
        <taxon>Agaricomycetidae</taxon>
        <taxon>Agaricales</taxon>
        <taxon>Tricholomatineae</taxon>
        <taxon>Clitocybaceae</taxon>
        <taxon>Collybia</taxon>
    </lineage>
</organism>
<keyword evidence="2" id="KW-1185">Reference proteome</keyword>
<sequence>MSVHHSCWKESILSYNITAIRHRPGVENPVADGLSRMWEDRERTTTDGSNWSVLPNWEASQGIVNDILSISHIPSPKQPLEIQFEDDIFFKPIVLHLLGFMAGDTPADRRKAAHRSSGFMIADGKLWKVSSKANDRVARTECIPSSQGFAQALKTHTTNGCFGPDLTQLHLRDKYFWP</sequence>
<gene>
    <name evidence="1" type="ORF">BDZ94DRAFT_1165850</name>
</gene>
<comment type="caution">
    <text evidence="1">The sequence shown here is derived from an EMBL/GenBank/DDBJ whole genome shotgun (WGS) entry which is preliminary data.</text>
</comment>
<name>A0A9P5Y716_9AGAR</name>
<dbReference type="AlphaFoldDB" id="A0A9P5Y716"/>
<evidence type="ECO:0000313" key="2">
    <source>
        <dbReference type="Proteomes" id="UP000807353"/>
    </source>
</evidence>
<feature type="non-terminal residue" evidence="1">
    <location>
        <position position="178"/>
    </location>
</feature>